<evidence type="ECO:0000313" key="5">
    <source>
        <dbReference type="Proteomes" id="UP001501047"/>
    </source>
</evidence>
<dbReference type="PROSITE" id="PS52050">
    <property type="entry name" value="WYL"/>
    <property type="match status" value="1"/>
</dbReference>
<proteinExistence type="predicted"/>
<protein>
    <submittedName>
        <fullName evidence="4">YafY family protein</fullName>
    </submittedName>
</protein>
<feature type="domain" description="HTH deoR-type" evidence="3">
    <location>
        <begin position="2"/>
        <end position="57"/>
    </location>
</feature>
<dbReference type="Pfam" id="PF25583">
    <property type="entry name" value="WCX"/>
    <property type="match status" value="1"/>
</dbReference>
<dbReference type="InterPro" id="IPR028349">
    <property type="entry name" value="PafC-like"/>
</dbReference>
<evidence type="ECO:0000256" key="1">
    <source>
        <dbReference type="ARBA" id="ARBA00023015"/>
    </source>
</evidence>
<evidence type="ECO:0000313" key="4">
    <source>
        <dbReference type="EMBL" id="GAA0776616.1"/>
    </source>
</evidence>
<dbReference type="InterPro" id="IPR026881">
    <property type="entry name" value="WYL_dom"/>
</dbReference>
<dbReference type="PANTHER" id="PTHR34580:SF1">
    <property type="entry name" value="PROTEIN PAFC"/>
    <property type="match status" value="1"/>
</dbReference>
<organism evidence="4 5">
    <name type="scientific">Clostridium subterminale</name>
    <dbReference type="NCBI Taxonomy" id="1550"/>
    <lineage>
        <taxon>Bacteria</taxon>
        <taxon>Bacillati</taxon>
        <taxon>Bacillota</taxon>
        <taxon>Clostridia</taxon>
        <taxon>Eubacteriales</taxon>
        <taxon>Clostridiaceae</taxon>
        <taxon>Clostridium</taxon>
    </lineage>
</organism>
<dbReference type="Gene3D" id="1.10.10.10">
    <property type="entry name" value="Winged helix-like DNA-binding domain superfamily/Winged helix DNA-binding domain"/>
    <property type="match status" value="1"/>
</dbReference>
<dbReference type="PANTHER" id="PTHR34580">
    <property type="match status" value="1"/>
</dbReference>
<dbReference type="InterPro" id="IPR036390">
    <property type="entry name" value="WH_DNA-bd_sf"/>
</dbReference>
<gene>
    <name evidence="4" type="ORF">GCM10008908_30310</name>
</gene>
<sequence length="303" mass="35117">MKIDRLVSIIMILNNKEKVTAKELSEKFEVSTKTIQRDMEIIARAGIPVVSYKGHQGGYGIIDGYKVNKSSMTGDEANLLKKILIGINKSYQNKEATTLINKLEVMNPEKHSSLNDRLIIDFSTWGKSEKLTVEMNIIDEAIKNKNPIEFDYINVSGEKTSRQIEPYKIIFKSLAWYVYGFCTLKNEMRVFKVNRMENIKVRNEKFIYNEKLMDDLFIEKEVEKIQVTIRISSNMKEMIKEGFPEYKLIEEKDGFIIAIIKVPSGKWIEGMILSFGDCIEVLTPLDLRESIKEKINNMNKLYK</sequence>
<keyword evidence="2" id="KW-0804">Transcription</keyword>
<dbReference type="EMBL" id="BAAACI010000007">
    <property type="protein sequence ID" value="GAA0776616.1"/>
    <property type="molecule type" value="Genomic_DNA"/>
</dbReference>
<dbReference type="SMART" id="SM00420">
    <property type="entry name" value="HTH_DEOR"/>
    <property type="match status" value="1"/>
</dbReference>
<evidence type="ECO:0000259" key="3">
    <source>
        <dbReference type="PROSITE" id="PS51000"/>
    </source>
</evidence>
<evidence type="ECO:0000256" key="2">
    <source>
        <dbReference type="ARBA" id="ARBA00023163"/>
    </source>
</evidence>
<dbReference type="InterPro" id="IPR036388">
    <property type="entry name" value="WH-like_DNA-bd_sf"/>
</dbReference>
<dbReference type="Pfam" id="PF13280">
    <property type="entry name" value="WYL"/>
    <property type="match status" value="1"/>
</dbReference>
<dbReference type="RefSeq" id="WP_343827328.1">
    <property type="nucleotide sequence ID" value="NZ_BAAACI010000007.1"/>
</dbReference>
<dbReference type="PIRSF" id="PIRSF016838">
    <property type="entry name" value="PafC"/>
    <property type="match status" value="1"/>
</dbReference>
<dbReference type="InterPro" id="IPR013196">
    <property type="entry name" value="HTH_11"/>
</dbReference>
<dbReference type="InterPro" id="IPR051534">
    <property type="entry name" value="CBASS_pafABC_assoc_protein"/>
</dbReference>
<accession>A0ABP3W3P3</accession>
<dbReference type="SUPFAM" id="SSF46785">
    <property type="entry name" value="Winged helix' DNA-binding domain"/>
    <property type="match status" value="1"/>
</dbReference>
<keyword evidence="1" id="KW-0805">Transcription regulation</keyword>
<dbReference type="InterPro" id="IPR057727">
    <property type="entry name" value="WCX_dom"/>
</dbReference>
<dbReference type="InterPro" id="IPR001034">
    <property type="entry name" value="DeoR_HTH"/>
</dbReference>
<keyword evidence="5" id="KW-1185">Reference proteome</keyword>
<reference evidence="5" key="1">
    <citation type="journal article" date="2019" name="Int. J. Syst. Evol. Microbiol.">
        <title>The Global Catalogue of Microorganisms (GCM) 10K type strain sequencing project: providing services to taxonomists for standard genome sequencing and annotation.</title>
        <authorList>
            <consortium name="The Broad Institute Genomics Platform"/>
            <consortium name="The Broad Institute Genome Sequencing Center for Infectious Disease"/>
            <person name="Wu L."/>
            <person name="Ma J."/>
        </authorList>
    </citation>
    <scope>NUCLEOTIDE SEQUENCE [LARGE SCALE GENOMIC DNA]</scope>
    <source>
        <strain evidence="5">JCM 1417</strain>
    </source>
</reference>
<dbReference type="Pfam" id="PF08279">
    <property type="entry name" value="HTH_11"/>
    <property type="match status" value="1"/>
</dbReference>
<dbReference type="Proteomes" id="UP001501047">
    <property type="component" value="Unassembled WGS sequence"/>
</dbReference>
<dbReference type="PROSITE" id="PS51000">
    <property type="entry name" value="HTH_DEOR_2"/>
    <property type="match status" value="1"/>
</dbReference>
<comment type="caution">
    <text evidence="4">The sequence shown here is derived from an EMBL/GenBank/DDBJ whole genome shotgun (WGS) entry which is preliminary data.</text>
</comment>
<name>A0ABP3W3P3_CLOSU</name>